<sequence length="439" mass="49316">MIIKGLALSLILFGYAGLASADYADGMRYYEQQEYRQALQEFSEAARSGDADAQYMLARLYESGNGTVQNFVQAHKWYNLAAARGHRHAGEARDSLAERMTSGQVAEAQQSARGWQPEEQKEEESSSQATQRSRPDIESLTDRQGIAEIQRELNRLGYDAGPVDGAMGRRTRSAIREYQADKGIARNGRASAELLKRLRQTEKEEVAAPSQPQPEPESRVVLQDDFRDGDFRRNPSWSVLSGDFEVEDNGLRSIVEMQRTTQRDSRRLSADRPEEIGLAMLELILDQTGNTRQGEVSAPVEPARIFVNSPVDNAFRMELELASRQRPGSLELGLFQGNRPNGTGYRLVYSPGSRPGLSLVRLISGGAEVVARHEGSLDLEDGRFHRLVWTRDEDGRMEVRVDDQRLIQARENGLRDPFQGFVLANQGGDYTLRRIRLEE</sequence>
<evidence type="ECO:0000259" key="3">
    <source>
        <dbReference type="Pfam" id="PF01471"/>
    </source>
</evidence>
<keyword evidence="5" id="KW-1185">Reference proteome</keyword>
<reference evidence="4 5" key="1">
    <citation type="submission" date="2019-09" db="EMBL/GenBank/DDBJ databases">
        <authorList>
            <person name="Criscuolo A."/>
        </authorList>
    </citation>
    <scope>NUCLEOTIDE SEQUENCE [LARGE SCALE GENOMIC DNA]</scope>
    <source>
        <strain evidence="5">3(2)</strain>
    </source>
</reference>
<dbReference type="Pfam" id="PF08238">
    <property type="entry name" value="Sel1"/>
    <property type="match status" value="1"/>
</dbReference>
<gene>
    <name evidence="4" type="primary">podJ</name>
    <name evidence="4" type="ORF">HALO32_02459</name>
</gene>
<dbReference type="SUPFAM" id="SSF47090">
    <property type="entry name" value="PGBD-like"/>
    <property type="match status" value="1"/>
</dbReference>
<evidence type="ECO:0000313" key="5">
    <source>
        <dbReference type="Proteomes" id="UP000326725"/>
    </source>
</evidence>
<dbReference type="InterPro" id="IPR011990">
    <property type="entry name" value="TPR-like_helical_dom_sf"/>
</dbReference>
<feature type="chain" id="PRO_5023824064" evidence="2">
    <location>
        <begin position="22"/>
        <end position="439"/>
    </location>
</feature>
<accession>A0A5K1I879</accession>
<dbReference type="InterPro" id="IPR006597">
    <property type="entry name" value="Sel1-like"/>
</dbReference>
<feature type="signal peptide" evidence="2">
    <location>
        <begin position="1"/>
        <end position="21"/>
    </location>
</feature>
<proteinExistence type="predicted"/>
<evidence type="ECO:0000256" key="2">
    <source>
        <dbReference type="SAM" id="SignalP"/>
    </source>
</evidence>
<dbReference type="SMART" id="SM00671">
    <property type="entry name" value="SEL1"/>
    <property type="match status" value="2"/>
</dbReference>
<dbReference type="InterPro" id="IPR036366">
    <property type="entry name" value="PGBDSf"/>
</dbReference>
<dbReference type="AlphaFoldDB" id="A0A5K1I879"/>
<dbReference type="Gene3D" id="1.25.40.10">
    <property type="entry name" value="Tetratricopeptide repeat domain"/>
    <property type="match status" value="1"/>
</dbReference>
<dbReference type="InterPro" id="IPR002477">
    <property type="entry name" value="Peptidoglycan-bd-like"/>
</dbReference>
<dbReference type="EMBL" id="CABVOU010000039">
    <property type="protein sequence ID" value="VVZ96363.1"/>
    <property type="molecule type" value="Genomic_DNA"/>
</dbReference>
<protein>
    <submittedName>
        <fullName evidence="4">Localization factor PodJL</fullName>
    </submittedName>
</protein>
<feature type="compositionally biased region" description="Polar residues" evidence="1">
    <location>
        <begin position="101"/>
        <end position="113"/>
    </location>
</feature>
<dbReference type="Gene3D" id="1.10.101.10">
    <property type="entry name" value="PGBD-like superfamily/PGBD"/>
    <property type="match status" value="1"/>
</dbReference>
<name>A0A5K1I879_9GAMM</name>
<organism evidence="4 5">
    <name type="scientific">Halomonas lysinitropha</name>
    <dbReference type="NCBI Taxonomy" id="2607506"/>
    <lineage>
        <taxon>Bacteria</taxon>
        <taxon>Pseudomonadati</taxon>
        <taxon>Pseudomonadota</taxon>
        <taxon>Gammaproteobacteria</taxon>
        <taxon>Oceanospirillales</taxon>
        <taxon>Halomonadaceae</taxon>
        <taxon>Halomonas</taxon>
    </lineage>
</organism>
<feature type="domain" description="Peptidoglycan binding-like" evidence="3">
    <location>
        <begin position="144"/>
        <end position="198"/>
    </location>
</feature>
<keyword evidence="2" id="KW-0732">Signal</keyword>
<dbReference type="RefSeq" id="WP_192576496.1">
    <property type="nucleotide sequence ID" value="NZ_CABVOU010000039.1"/>
</dbReference>
<evidence type="ECO:0000313" key="4">
    <source>
        <dbReference type="EMBL" id="VVZ96363.1"/>
    </source>
</evidence>
<dbReference type="SUPFAM" id="SSF81901">
    <property type="entry name" value="HCP-like"/>
    <property type="match status" value="1"/>
</dbReference>
<dbReference type="Pfam" id="PF01471">
    <property type="entry name" value="PG_binding_1"/>
    <property type="match status" value="1"/>
</dbReference>
<evidence type="ECO:0000256" key="1">
    <source>
        <dbReference type="SAM" id="MobiDB-lite"/>
    </source>
</evidence>
<dbReference type="InterPro" id="IPR036365">
    <property type="entry name" value="PGBD-like_sf"/>
</dbReference>
<dbReference type="Proteomes" id="UP000326725">
    <property type="component" value="Unassembled WGS sequence"/>
</dbReference>
<feature type="region of interest" description="Disordered" evidence="1">
    <location>
        <begin position="89"/>
        <end position="144"/>
    </location>
</feature>